<keyword evidence="13" id="KW-1185">Reference proteome</keyword>
<keyword evidence="12" id="KW-0808">Transferase</keyword>
<comment type="catalytic activity">
    <reaction evidence="9 10">
        <text>L-glutamine + H2O = L-glutamate + NH4(+)</text>
        <dbReference type="Rhea" id="RHEA:15889"/>
        <dbReference type="ChEBI" id="CHEBI:15377"/>
        <dbReference type="ChEBI" id="CHEBI:28938"/>
        <dbReference type="ChEBI" id="CHEBI:29985"/>
        <dbReference type="ChEBI" id="CHEBI:58359"/>
        <dbReference type="EC" id="3.5.1.2"/>
    </reaction>
</comment>
<name>A0ABV8V3K5_9GAMM</name>
<dbReference type="GO" id="GO:0016301">
    <property type="term" value="F:kinase activity"/>
    <property type="evidence" value="ECO:0007669"/>
    <property type="project" value="UniProtKB-KW"/>
</dbReference>
<reference evidence="13" key="1">
    <citation type="journal article" date="2019" name="Int. J. Syst. Evol. Microbiol.">
        <title>The Global Catalogue of Microorganisms (GCM) 10K type strain sequencing project: providing services to taxonomists for standard genome sequencing and annotation.</title>
        <authorList>
            <consortium name="The Broad Institute Genomics Platform"/>
            <consortium name="The Broad Institute Genome Sequencing Center for Infectious Disease"/>
            <person name="Wu L."/>
            <person name="Ma J."/>
        </authorList>
    </citation>
    <scope>NUCLEOTIDE SEQUENCE [LARGE SCALE GENOMIC DNA]</scope>
    <source>
        <strain evidence="13">CECT 8570</strain>
    </source>
</reference>
<evidence type="ECO:0000256" key="3">
    <source>
        <dbReference type="ARBA" id="ARBA00022605"/>
    </source>
</evidence>
<proteinExistence type="inferred from homology"/>
<comment type="function">
    <text evidence="10">IGPS catalyzes the conversion of PRFAR and glutamine to IGP, AICAR and glutamate. The HisH subunit catalyzes the hydrolysis of glutamine to glutamate and ammonia as part of the synthesis of IGP and AICAR. The resulting ammonia molecule is channeled to the active site of HisF.</text>
</comment>
<dbReference type="PANTHER" id="PTHR42701">
    <property type="entry name" value="IMIDAZOLE GLYCEROL PHOSPHATE SYNTHASE SUBUNIT HISH"/>
    <property type="match status" value="1"/>
</dbReference>
<keyword evidence="3 10" id="KW-0028">Amino-acid biosynthesis</keyword>
<keyword evidence="7 10" id="KW-0456">Lyase</keyword>
<feature type="active site" description="Nucleophile" evidence="10">
    <location>
        <position position="80"/>
    </location>
</feature>
<keyword evidence="4 10" id="KW-0378">Hydrolase</keyword>
<dbReference type="CDD" id="cd01748">
    <property type="entry name" value="GATase1_IGP_Synthase"/>
    <property type="match status" value="1"/>
</dbReference>
<keyword evidence="12" id="KW-0418">Kinase</keyword>
<evidence type="ECO:0000256" key="10">
    <source>
        <dbReference type="HAMAP-Rule" id="MF_00278"/>
    </source>
</evidence>
<keyword evidence="6 10" id="KW-0368">Histidine biosynthesis</keyword>
<sequence length="205" mass="22841">MIALIDYGIGNLQAFLNLYQRLHIPVTMATTAADIEQATKLILPGVGHFDHAMQLFNASEMKDTVVRRVTEDGVPILGICVGMQMLANSSEEGSEPGLGWIPGRVKAFKEVLAGKNLPLPHMGWNDVTATPEAALFKQFEPADTRFYFLHSYYFEPEATENCMGRCDYGLLFSCAVNKDNVYGVQFHPEKSHHFGELLLKNFAEL</sequence>
<dbReference type="SUPFAM" id="SSF52317">
    <property type="entry name" value="Class I glutamine amidotransferase-like"/>
    <property type="match status" value="1"/>
</dbReference>
<evidence type="ECO:0000256" key="2">
    <source>
        <dbReference type="ARBA" id="ARBA00011152"/>
    </source>
</evidence>
<keyword evidence="5 10" id="KW-0315">Glutamine amidotransferase</keyword>
<evidence type="ECO:0000256" key="7">
    <source>
        <dbReference type="ARBA" id="ARBA00023239"/>
    </source>
</evidence>
<evidence type="ECO:0000313" key="13">
    <source>
        <dbReference type="Proteomes" id="UP001595840"/>
    </source>
</evidence>
<dbReference type="InterPro" id="IPR029062">
    <property type="entry name" value="Class_I_gatase-like"/>
</dbReference>
<feature type="active site" evidence="10">
    <location>
        <position position="187"/>
    </location>
</feature>
<dbReference type="GO" id="GO:0016829">
    <property type="term" value="F:lyase activity"/>
    <property type="evidence" value="ECO:0007669"/>
    <property type="project" value="UniProtKB-KW"/>
</dbReference>
<organism evidence="12 13">
    <name type="scientific">Simiduia curdlanivorans</name>
    <dbReference type="NCBI Taxonomy" id="1492769"/>
    <lineage>
        <taxon>Bacteria</taxon>
        <taxon>Pseudomonadati</taxon>
        <taxon>Pseudomonadota</taxon>
        <taxon>Gammaproteobacteria</taxon>
        <taxon>Cellvibrionales</taxon>
        <taxon>Cellvibrionaceae</taxon>
        <taxon>Simiduia</taxon>
    </lineage>
</organism>
<dbReference type="Gene3D" id="3.40.50.880">
    <property type="match status" value="1"/>
</dbReference>
<dbReference type="EC" id="3.5.1.2" evidence="10"/>
<dbReference type="PIRSF" id="PIRSF000495">
    <property type="entry name" value="Amidotransf_hisH"/>
    <property type="match status" value="1"/>
</dbReference>
<comment type="catalytic activity">
    <reaction evidence="8 10">
        <text>5-[(5-phospho-1-deoxy-D-ribulos-1-ylimino)methylamino]-1-(5-phospho-beta-D-ribosyl)imidazole-4-carboxamide + L-glutamine = D-erythro-1-(imidazol-4-yl)glycerol 3-phosphate + 5-amino-1-(5-phospho-beta-D-ribosyl)imidazole-4-carboxamide + L-glutamate + H(+)</text>
        <dbReference type="Rhea" id="RHEA:24793"/>
        <dbReference type="ChEBI" id="CHEBI:15378"/>
        <dbReference type="ChEBI" id="CHEBI:29985"/>
        <dbReference type="ChEBI" id="CHEBI:58278"/>
        <dbReference type="ChEBI" id="CHEBI:58359"/>
        <dbReference type="ChEBI" id="CHEBI:58475"/>
        <dbReference type="ChEBI" id="CHEBI:58525"/>
        <dbReference type="EC" id="4.3.2.10"/>
    </reaction>
</comment>
<dbReference type="InterPro" id="IPR010139">
    <property type="entry name" value="Imidazole-glycPsynth_HisH"/>
</dbReference>
<dbReference type="PROSITE" id="PS51273">
    <property type="entry name" value="GATASE_TYPE_1"/>
    <property type="match status" value="1"/>
</dbReference>
<evidence type="ECO:0000256" key="5">
    <source>
        <dbReference type="ARBA" id="ARBA00022962"/>
    </source>
</evidence>
<accession>A0ABV8V3K5</accession>
<feature type="domain" description="Glutamine amidotransferase" evidence="11">
    <location>
        <begin position="4"/>
        <end position="202"/>
    </location>
</feature>
<gene>
    <name evidence="10 12" type="primary">hisH</name>
    <name evidence="12" type="ORF">ACFOX3_05545</name>
</gene>
<dbReference type="HAMAP" id="MF_00278">
    <property type="entry name" value="HisH"/>
    <property type="match status" value="1"/>
</dbReference>
<comment type="pathway">
    <text evidence="1 10">Amino-acid biosynthesis; L-histidine biosynthesis; L-histidine from 5-phospho-alpha-D-ribose 1-diphosphate: step 5/9.</text>
</comment>
<dbReference type="NCBIfam" id="TIGR01855">
    <property type="entry name" value="IMP_synth_hisH"/>
    <property type="match status" value="1"/>
</dbReference>
<evidence type="ECO:0000256" key="1">
    <source>
        <dbReference type="ARBA" id="ARBA00005091"/>
    </source>
</evidence>
<evidence type="ECO:0000313" key="12">
    <source>
        <dbReference type="EMBL" id="MFC4361758.1"/>
    </source>
</evidence>
<dbReference type="Proteomes" id="UP001595840">
    <property type="component" value="Unassembled WGS sequence"/>
</dbReference>
<dbReference type="RefSeq" id="WP_290263706.1">
    <property type="nucleotide sequence ID" value="NZ_JAUFQG010000006.1"/>
</dbReference>
<feature type="active site" evidence="10">
    <location>
        <position position="189"/>
    </location>
</feature>
<evidence type="ECO:0000256" key="8">
    <source>
        <dbReference type="ARBA" id="ARBA00047838"/>
    </source>
</evidence>
<comment type="subunit">
    <text evidence="2 10">Heterodimer of HisH and HisF.</text>
</comment>
<evidence type="ECO:0000256" key="6">
    <source>
        <dbReference type="ARBA" id="ARBA00023102"/>
    </source>
</evidence>
<dbReference type="Pfam" id="PF00117">
    <property type="entry name" value="GATase"/>
    <property type="match status" value="1"/>
</dbReference>
<comment type="subcellular location">
    <subcellularLocation>
        <location evidence="10">Cytoplasm</location>
    </subcellularLocation>
</comment>
<dbReference type="PANTHER" id="PTHR42701:SF1">
    <property type="entry name" value="IMIDAZOLE GLYCEROL PHOSPHATE SYNTHASE SUBUNIT HISH"/>
    <property type="match status" value="1"/>
</dbReference>
<evidence type="ECO:0000256" key="4">
    <source>
        <dbReference type="ARBA" id="ARBA00022801"/>
    </source>
</evidence>
<evidence type="ECO:0000256" key="9">
    <source>
        <dbReference type="ARBA" id="ARBA00049534"/>
    </source>
</evidence>
<dbReference type="EMBL" id="JBHSCX010000004">
    <property type="protein sequence ID" value="MFC4361758.1"/>
    <property type="molecule type" value="Genomic_DNA"/>
</dbReference>
<protein>
    <recommendedName>
        <fullName evidence="10">Imidazole glycerol phosphate synthase subunit HisH</fullName>
        <ecNumber evidence="10">4.3.2.10</ecNumber>
    </recommendedName>
    <alternativeName>
        <fullName evidence="10">IGP synthase glutaminase subunit</fullName>
        <ecNumber evidence="10">3.5.1.2</ecNumber>
    </alternativeName>
    <alternativeName>
        <fullName evidence="10">IGP synthase subunit HisH</fullName>
    </alternativeName>
    <alternativeName>
        <fullName evidence="10">ImGP synthase subunit HisH</fullName>
        <shortName evidence="10">IGPS subunit HisH</shortName>
    </alternativeName>
</protein>
<dbReference type="EC" id="4.3.2.10" evidence="10"/>
<dbReference type="InterPro" id="IPR017926">
    <property type="entry name" value="GATASE"/>
</dbReference>
<evidence type="ECO:0000259" key="11">
    <source>
        <dbReference type="Pfam" id="PF00117"/>
    </source>
</evidence>
<comment type="caution">
    <text evidence="12">The sequence shown here is derived from an EMBL/GenBank/DDBJ whole genome shotgun (WGS) entry which is preliminary data.</text>
</comment>
<keyword evidence="10" id="KW-0963">Cytoplasm</keyword>